<keyword evidence="5 7" id="KW-0720">Serine protease</keyword>
<dbReference type="CDD" id="cd00190">
    <property type="entry name" value="Tryp_SPc"/>
    <property type="match status" value="1"/>
</dbReference>
<dbReference type="PANTHER" id="PTHR24264">
    <property type="entry name" value="TRYPSIN-RELATED"/>
    <property type="match status" value="1"/>
</dbReference>
<dbReference type="PROSITE" id="PS00135">
    <property type="entry name" value="TRYPSIN_SER"/>
    <property type="match status" value="1"/>
</dbReference>
<dbReference type="InterPro" id="IPR043504">
    <property type="entry name" value="Peptidase_S1_PA_chymotrypsin"/>
</dbReference>
<dbReference type="EMBL" id="OV651819">
    <property type="protein sequence ID" value="CAH1112959.1"/>
    <property type="molecule type" value="Genomic_DNA"/>
</dbReference>
<evidence type="ECO:0000256" key="6">
    <source>
        <dbReference type="ARBA" id="ARBA00023157"/>
    </source>
</evidence>
<dbReference type="Proteomes" id="UP001153636">
    <property type="component" value="Chromosome 7"/>
</dbReference>
<evidence type="ECO:0000256" key="2">
    <source>
        <dbReference type="ARBA" id="ARBA00022525"/>
    </source>
</evidence>
<sequence length="300" mass="34525">MYVTTRNYINLVVYIIISVRMNICYSVKTPDPNKFVGTRIIGGYECSLRKTEVNTQFVVALTNYWGQHLCGGSLLSPKWVLTAAHCFDRTWTVYVTDAFTRRSCVKSNGRLIWSCAVHDIRDVYIHPEYSSRSLRNDIALLRLNTLMYATENIGYVKLPEEYIDGDVSDKCDDGRIIGWGVTNVQSKRIPLNLMCVDLRIMSYADCRKYHKMKRTFICTEPSFLKDSCYGDSGGPLTCGNILYGITSWGRDCASGFPGFYTKVDYYLDFIDYTMKNNALQVFGVRFLIYIVSLLFYYYNL</sequence>
<dbReference type="PROSITE" id="PS00134">
    <property type="entry name" value="TRYPSIN_HIS"/>
    <property type="match status" value="1"/>
</dbReference>
<keyword evidence="8" id="KW-0812">Transmembrane</keyword>
<keyword evidence="3 7" id="KW-0645">Protease</keyword>
<protein>
    <recommendedName>
        <fullName evidence="9">Peptidase S1 domain-containing protein</fullName>
    </recommendedName>
</protein>
<dbReference type="SMART" id="SM00020">
    <property type="entry name" value="Tryp_SPc"/>
    <property type="match status" value="1"/>
</dbReference>
<evidence type="ECO:0000256" key="4">
    <source>
        <dbReference type="ARBA" id="ARBA00022801"/>
    </source>
</evidence>
<evidence type="ECO:0000313" key="10">
    <source>
        <dbReference type="EMBL" id="CAH1112959.1"/>
    </source>
</evidence>
<evidence type="ECO:0000256" key="7">
    <source>
        <dbReference type="RuleBase" id="RU363034"/>
    </source>
</evidence>
<dbReference type="SUPFAM" id="SSF50494">
    <property type="entry name" value="Trypsin-like serine proteases"/>
    <property type="match status" value="1"/>
</dbReference>
<keyword evidence="11" id="KW-1185">Reference proteome</keyword>
<gene>
    <name evidence="10" type="ORF">PSYICH_LOCUS13753</name>
</gene>
<dbReference type="GO" id="GO:0006508">
    <property type="term" value="P:proteolysis"/>
    <property type="evidence" value="ECO:0007669"/>
    <property type="project" value="UniProtKB-KW"/>
</dbReference>
<name>A0A9P0D6M6_9CUCU</name>
<dbReference type="AlphaFoldDB" id="A0A9P0D6M6"/>
<keyword evidence="8" id="KW-1133">Transmembrane helix</keyword>
<dbReference type="InterPro" id="IPR001254">
    <property type="entry name" value="Trypsin_dom"/>
</dbReference>
<proteinExistence type="predicted"/>
<feature type="transmembrane region" description="Helical" evidence="8">
    <location>
        <begin position="278"/>
        <end position="298"/>
    </location>
</feature>
<dbReference type="PRINTS" id="PR00722">
    <property type="entry name" value="CHYMOTRYPSIN"/>
</dbReference>
<reference evidence="10" key="1">
    <citation type="submission" date="2022-01" db="EMBL/GenBank/DDBJ databases">
        <authorList>
            <person name="King R."/>
        </authorList>
    </citation>
    <scope>NUCLEOTIDE SEQUENCE</scope>
</reference>
<dbReference type="FunFam" id="2.40.10.10:FF:000036">
    <property type="entry name" value="Trypsin beta"/>
    <property type="match status" value="1"/>
</dbReference>
<evidence type="ECO:0000259" key="9">
    <source>
        <dbReference type="PROSITE" id="PS50240"/>
    </source>
</evidence>
<dbReference type="Gene3D" id="2.40.10.10">
    <property type="entry name" value="Trypsin-like serine proteases"/>
    <property type="match status" value="1"/>
</dbReference>
<evidence type="ECO:0000256" key="1">
    <source>
        <dbReference type="ARBA" id="ARBA00004239"/>
    </source>
</evidence>
<dbReference type="PROSITE" id="PS50240">
    <property type="entry name" value="TRYPSIN_DOM"/>
    <property type="match status" value="1"/>
</dbReference>
<dbReference type="InterPro" id="IPR033116">
    <property type="entry name" value="TRYPSIN_SER"/>
</dbReference>
<dbReference type="InterPro" id="IPR050127">
    <property type="entry name" value="Serine_Proteases_S1"/>
</dbReference>
<evidence type="ECO:0000256" key="3">
    <source>
        <dbReference type="ARBA" id="ARBA00022670"/>
    </source>
</evidence>
<dbReference type="InterPro" id="IPR009003">
    <property type="entry name" value="Peptidase_S1_PA"/>
</dbReference>
<keyword evidence="2" id="KW-0964">Secreted</keyword>
<comment type="subcellular location">
    <subcellularLocation>
        <location evidence="1">Secreted</location>
        <location evidence="1">Extracellular space</location>
    </subcellularLocation>
</comment>
<dbReference type="GO" id="GO:0005615">
    <property type="term" value="C:extracellular space"/>
    <property type="evidence" value="ECO:0007669"/>
    <property type="project" value="TreeGrafter"/>
</dbReference>
<keyword evidence="8" id="KW-0472">Membrane</keyword>
<dbReference type="Pfam" id="PF00089">
    <property type="entry name" value="Trypsin"/>
    <property type="match status" value="1"/>
</dbReference>
<dbReference type="PANTHER" id="PTHR24264:SF65">
    <property type="entry name" value="SRCR DOMAIN-CONTAINING PROTEIN"/>
    <property type="match status" value="1"/>
</dbReference>
<evidence type="ECO:0000256" key="5">
    <source>
        <dbReference type="ARBA" id="ARBA00022825"/>
    </source>
</evidence>
<dbReference type="InterPro" id="IPR018114">
    <property type="entry name" value="TRYPSIN_HIS"/>
</dbReference>
<organism evidence="10 11">
    <name type="scientific">Psylliodes chrysocephalus</name>
    <dbReference type="NCBI Taxonomy" id="3402493"/>
    <lineage>
        <taxon>Eukaryota</taxon>
        <taxon>Metazoa</taxon>
        <taxon>Ecdysozoa</taxon>
        <taxon>Arthropoda</taxon>
        <taxon>Hexapoda</taxon>
        <taxon>Insecta</taxon>
        <taxon>Pterygota</taxon>
        <taxon>Neoptera</taxon>
        <taxon>Endopterygota</taxon>
        <taxon>Coleoptera</taxon>
        <taxon>Polyphaga</taxon>
        <taxon>Cucujiformia</taxon>
        <taxon>Chrysomeloidea</taxon>
        <taxon>Chrysomelidae</taxon>
        <taxon>Galerucinae</taxon>
        <taxon>Alticini</taxon>
        <taxon>Psylliodes</taxon>
    </lineage>
</organism>
<evidence type="ECO:0000256" key="8">
    <source>
        <dbReference type="SAM" id="Phobius"/>
    </source>
</evidence>
<dbReference type="OrthoDB" id="6755574at2759"/>
<evidence type="ECO:0000313" key="11">
    <source>
        <dbReference type="Proteomes" id="UP001153636"/>
    </source>
</evidence>
<dbReference type="FunFam" id="2.40.10.10:FF:000068">
    <property type="entry name" value="transmembrane protease serine 2"/>
    <property type="match status" value="1"/>
</dbReference>
<dbReference type="InterPro" id="IPR001314">
    <property type="entry name" value="Peptidase_S1A"/>
</dbReference>
<accession>A0A9P0D6M6</accession>
<feature type="domain" description="Peptidase S1" evidence="9">
    <location>
        <begin position="40"/>
        <end position="275"/>
    </location>
</feature>
<keyword evidence="4 7" id="KW-0378">Hydrolase</keyword>
<keyword evidence="6" id="KW-1015">Disulfide bond</keyword>
<dbReference type="GO" id="GO:0004252">
    <property type="term" value="F:serine-type endopeptidase activity"/>
    <property type="evidence" value="ECO:0007669"/>
    <property type="project" value="InterPro"/>
</dbReference>